<dbReference type="Proteomes" id="UP001491310">
    <property type="component" value="Unassembled WGS sequence"/>
</dbReference>
<evidence type="ECO:0000256" key="8">
    <source>
        <dbReference type="SAM" id="Phobius"/>
    </source>
</evidence>
<dbReference type="PIRSF" id="PIRSF010045">
    <property type="entry name" value="DUF850_TM_euk"/>
    <property type="match status" value="1"/>
</dbReference>
<dbReference type="Pfam" id="PF01956">
    <property type="entry name" value="EMC3_TMCO1"/>
    <property type="match status" value="1"/>
</dbReference>
<gene>
    <name evidence="9" type="ORF">WJX75_001167</name>
</gene>
<evidence type="ECO:0000256" key="2">
    <source>
        <dbReference type="ARBA" id="ARBA00005376"/>
    </source>
</evidence>
<proteinExistence type="inferred from homology"/>
<reference evidence="9 10" key="1">
    <citation type="journal article" date="2024" name="Nat. Commun.">
        <title>Phylogenomics reveals the evolutionary origins of lichenization in chlorophyte algae.</title>
        <authorList>
            <person name="Puginier C."/>
            <person name="Libourel C."/>
            <person name="Otte J."/>
            <person name="Skaloud P."/>
            <person name="Haon M."/>
            <person name="Grisel S."/>
            <person name="Petersen M."/>
            <person name="Berrin J.G."/>
            <person name="Delaux P.M."/>
            <person name="Dal Grande F."/>
            <person name="Keller J."/>
        </authorList>
    </citation>
    <scope>NUCLEOTIDE SEQUENCE [LARGE SCALE GENOMIC DNA]</scope>
    <source>
        <strain evidence="9 10">SAG 216-7</strain>
    </source>
</reference>
<dbReference type="InterPro" id="IPR008568">
    <property type="entry name" value="EMC3"/>
</dbReference>
<feature type="transmembrane region" description="Helical" evidence="8">
    <location>
        <begin position="12"/>
        <end position="30"/>
    </location>
</feature>
<evidence type="ECO:0000256" key="6">
    <source>
        <dbReference type="ARBA" id="ARBA00023136"/>
    </source>
</evidence>
<evidence type="ECO:0000313" key="9">
    <source>
        <dbReference type="EMBL" id="KAK9917126.1"/>
    </source>
</evidence>
<evidence type="ECO:0000313" key="10">
    <source>
        <dbReference type="Proteomes" id="UP001491310"/>
    </source>
</evidence>
<keyword evidence="4 8" id="KW-0812">Transmembrane</keyword>
<evidence type="ECO:0000256" key="1">
    <source>
        <dbReference type="ARBA" id="ARBA00004141"/>
    </source>
</evidence>
<accession>A0ABR2YZI5</accession>
<feature type="transmembrane region" description="Helical" evidence="8">
    <location>
        <begin position="119"/>
        <end position="141"/>
    </location>
</feature>
<organism evidence="9 10">
    <name type="scientific">Coccomyxa subellipsoidea</name>
    <dbReference type="NCBI Taxonomy" id="248742"/>
    <lineage>
        <taxon>Eukaryota</taxon>
        <taxon>Viridiplantae</taxon>
        <taxon>Chlorophyta</taxon>
        <taxon>core chlorophytes</taxon>
        <taxon>Trebouxiophyceae</taxon>
        <taxon>Trebouxiophyceae incertae sedis</taxon>
        <taxon>Coccomyxaceae</taxon>
        <taxon>Coccomyxa</taxon>
    </lineage>
</organism>
<evidence type="ECO:0000256" key="7">
    <source>
        <dbReference type="PIRNR" id="PIRNR010045"/>
    </source>
</evidence>
<keyword evidence="6 8" id="KW-0472">Membrane</keyword>
<protein>
    <recommendedName>
        <fullName evidence="3 7">ER membrane protein complex subunit 3</fullName>
    </recommendedName>
</protein>
<keyword evidence="10" id="KW-1185">Reference proteome</keyword>
<name>A0ABR2YZI5_9CHLO</name>
<comment type="caution">
    <text evidence="9">The sequence shown here is derived from an EMBL/GenBank/DDBJ whole genome shotgun (WGS) entry which is preliminary data.</text>
</comment>
<sequence length="266" mass="30180">MGAQDILLDRDVRDWVLVPLTISIFLMMLIRQYATQALMGGPSQQKVDLKEVKEKQALARSQLLRQAFDFLPEGAFKQRQKYFAAKDTGVFSQKSEQKSAQEQMMTNPDMMSGMMKQNLVGIIPQIAMGTFVSYFFSGFILGKIPFPLSPSFRLMLQRGVDLPSLDVTYFTSLSYYILLLFGLRGVFMLFFRENTIDETQMYRQQMGMGGGANPMAAMAGGDPTKSLETERAALDMVEHKWRLENVEESATLVLKERLKKHAGRQI</sequence>
<dbReference type="PANTHER" id="PTHR13116:SF5">
    <property type="entry name" value="ER MEMBRANE PROTEIN COMPLEX SUBUNIT 3"/>
    <property type="match status" value="1"/>
</dbReference>
<comment type="similarity">
    <text evidence="2 7">Belongs to the EMC3 family.</text>
</comment>
<evidence type="ECO:0000256" key="3">
    <source>
        <dbReference type="ARBA" id="ARBA00020822"/>
    </source>
</evidence>
<dbReference type="PANTHER" id="PTHR13116">
    <property type="entry name" value="ER MEMBRANE PROTEIN COMPLEX SUBUNIT 3"/>
    <property type="match status" value="1"/>
</dbReference>
<feature type="transmembrane region" description="Helical" evidence="8">
    <location>
        <begin position="173"/>
        <end position="191"/>
    </location>
</feature>
<evidence type="ECO:0000256" key="4">
    <source>
        <dbReference type="ARBA" id="ARBA00022692"/>
    </source>
</evidence>
<comment type="subcellular location">
    <subcellularLocation>
        <location evidence="1">Membrane</location>
        <topology evidence="1">Multi-pass membrane protein</topology>
    </subcellularLocation>
</comment>
<dbReference type="EMBL" id="JALJOT010000002">
    <property type="protein sequence ID" value="KAK9917126.1"/>
    <property type="molecule type" value="Genomic_DNA"/>
</dbReference>
<evidence type="ECO:0000256" key="5">
    <source>
        <dbReference type="ARBA" id="ARBA00022989"/>
    </source>
</evidence>
<dbReference type="InterPro" id="IPR002809">
    <property type="entry name" value="EMC3/TMCO1"/>
</dbReference>
<dbReference type="SMART" id="SM01415">
    <property type="entry name" value="DUF106"/>
    <property type="match status" value="1"/>
</dbReference>
<keyword evidence="5 8" id="KW-1133">Transmembrane helix</keyword>